<accession>A0A6J3ME38</accession>
<dbReference type="RefSeq" id="XP_033462910.1">
    <property type="nucleotide sequence ID" value="XM_033598829.1"/>
</dbReference>
<evidence type="ECO:0000313" key="1">
    <source>
        <dbReference type="Proteomes" id="UP000504637"/>
    </source>
</evidence>
<sequence length="240" mass="26220">MAAPFSAQAPNDMLNSLTEQEMNDFLSGFVTDRDWLENMPASMRTDSNTYQGTPSTQEQSSLVSSLPLAAPFTPLQPPGAVQCFEHGCNGRAFSCVENYRRHIRERDPSKSVACPFCSLRFSRKSNLKVHLANGKCKGFQTEGEAEPSLDHGAQELGRNPCGDTVDTDDGHDLHATPAAHCHHPHPHTPPMTATSGTHTYILTCIYVNPDQSVSGVGTNCIRDCPLLAMPRQVALPCRDR</sequence>
<evidence type="ECO:0000313" key="2">
    <source>
        <dbReference type="RefSeq" id="XP_033462910.1"/>
    </source>
</evidence>
<dbReference type="InterPro" id="IPR036236">
    <property type="entry name" value="Znf_C2H2_sf"/>
</dbReference>
<reference evidence="2" key="3">
    <citation type="submission" date="2025-08" db="UniProtKB">
        <authorList>
            <consortium name="RefSeq"/>
        </authorList>
    </citation>
    <scope>IDENTIFICATION</scope>
    <source>
        <strain evidence="2">CBS 342.82</strain>
    </source>
</reference>
<dbReference type="AlphaFoldDB" id="A0A6J3ME38"/>
<protein>
    <recommendedName>
        <fullName evidence="3">C2H2-type domain-containing protein</fullName>
    </recommendedName>
</protein>
<reference evidence="2" key="1">
    <citation type="submission" date="2020-01" db="EMBL/GenBank/DDBJ databases">
        <authorList>
            <consortium name="DOE Joint Genome Institute"/>
            <person name="Haridas S."/>
            <person name="Albert R."/>
            <person name="Binder M."/>
            <person name="Bloem J."/>
            <person name="Labutti K."/>
            <person name="Salamov A."/>
            <person name="Andreopoulos B."/>
            <person name="Baker S.E."/>
            <person name="Barry K."/>
            <person name="Bills G."/>
            <person name="Bluhm B.H."/>
            <person name="Cannon C."/>
            <person name="Castanera R."/>
            <person name="Culley D.E."/>
            <person name="Daum C."/>
            <person name="Ezra D."/>
            <person name="Gonzalez J.B."/>
            <person name="Henrissat B."/>
            <person name="Kuo A."/>
            <person name="Liang C."/>
            <person name="Lipzen A."/>
            <person name="Lutzoni F."/>
            <person name="Magnuson J."/>
            <person name="Mondo S."/>
            <person name="Nolan M."/>
            <person name="Ohm R."/>
            <person name="Pangilinan J."/>
            <person name="Park H.-J."/>
            <person name="Ramirez L."/>
            <person name="Alfaro M."/>
            <person name="Sun H."/>
            <person name="Tritt A."/>
            <person name="Yoshinaga Y."/>
            <person name="Zwiers L.-H."/>
            <person name="Turgeon B.G."/>
            <person name="Goodwin S.B."/>
            <person name="Spatafora J.W."/>
            <person name="Crous P.W."/>
            <person name="Grigoriev I.V."/>
        </authorList>
    </citation>
    <scope>NUCLEOTIDE SEQUENCE</scope>
    <source>
        <strain evidence="2">CBS 342.82</strain>
    </source>
</reference>
<keyword evidence="1" id="KW-1185">Reference proteome</keyword>
<dbReference type="SUPFAM" id="SSF57667">
    <property type="entry name" value="beta-beta-alpha zinc fingers"/>
    <property type="match status" value="1"/>
</dbReference>
<evidence type="ECO:0008006" key="3">
    <source>
        <dbReference type="Google" id="ProtNLM"/>
    </source>
</evidence>
<name>A0A6J3ME38_9PEZI</name>
<dbReference type="GeneID" id="54356628"/>
<gene>
    <name evidence="2" type="ORF">K489DRAFT_100059</name>
</gene>
<dbReference type="Gene3D" id="3.30.160.60">
    <property type="entry name" value="Classic Zinc Finger"/>
    <property type="match status" value="1"/>
</dbReference>
<organism evidence="2">
    <name type="scientific">Dissoconium aciculare CBS 342.82</name>
    <dbReference type="NCBI Taxonomy" id="1314786"/>
    <lineage>
        <taxon>Eukaryota</taxon>
        <taxon>Fungi</taxon>
        <taxon>Dikarya</taxon>
        <taxon>Ascomycota</taxon>
        <taxon>Pezizomycotina</taxon>
        <taxon>Dothideomycetes</taxon>
        <taxon>Dothideomycetidae</taxon>
        <taxon>Mycosphaerellales</taxon>
        <taxon>Dissoconiaceae</taxon>
        <taxon>Dissoconium</taxon>
    </lineage>
</organism>
<reference evidence="2" key="2">
    <citation type="submission" date="2020-04" db="EMBL/GenBank/DDBJ databases">
        <authorList>
            <consortium name="NCBI Genome Project"/>
        </authorList>
    </citation>
    <scope>NUCLEOTIDE SEQUENCE</scope>
    <source>
        <strain evidence="2">CBS 342.82</strain>
    </source>
</reference>
<proteinExistence type="predicted"/>
<dbReference type="OrthoDB" id="5366256at2759"/>
<dbReference type="Proteomes" id="UP000504637">
    <property type="component" value="Unplaced"/>
</dbReference>